<gene>
    <name evidence="3" type="ORF">DYU05_14085</name>
</gene>
<dbReference type="NCBIfam" id="TIGR00229">
    <property type="entry name" value="sensory_box"/>
    <property type="match status" value="2"/>
</dbReference>
<evidence type="ECO:0000313" key="3">
    <source>
        <dbReference type="EMBL" id="RFZ83263.1"/>
    </source>
</evidence>
<dbReference type="SUPFAM" id="SSF55785">
    <property type="entry name" value="PYP-like sensor domain (PAS domain)"/>
    <property type="match status" value="2"/>
</dbReference>
<feature type="transmembrane region" description="Helical" evidence="1">
    <location>
        <begin position="170"/>
        <end position="189"/>
    </location>
</feature>
<keyword evidence="4" id="KW-1185">Reference proteome</keyword>
<dbReference type="GO" id="GO:0000155">
    <property type="term" value="F:phosphorelay sensor kinase activity"/>
    <property type="evidence" value="ECO:0007669"/>
    <property type="project" value="InterPro"/>
</dbReference>
<sequence length="534" mass="61028">MKIWWPAYERALKSRLSIHFNHQESDLRFWQNKLFLNFLVYCLPVSFIAVVPGVFMALKDGYTFVAVIDLLALLGVAFATYSNKLSFRTRKIVIIAVFYLLAVCLINTLGYVGPGVFYLFVITILMALLFKTRYAYWSILCNTVTLLAFAAVIAFKPFNSALTNVYSPGQWIAFSSNLPFLSIVIVLLIERIFRGLQNTIESKDNLQERYKNIFQLSPLPMWLFDTETLRFLDVNEAAVRHYGYSTEEFLSMTIRQLRPVDKVLALEQIVRQNAATGNFYNDRADHIKKDGTEINVRIESSLIVLDGRKVRLVLATDITEKVKNERGLALATAKLRESENNLRAIFDSATEGFLLLDAGSNIKAFNKKGEEYIKLNSFTSDFKTGINIFDILEPGRVSYFKDSIAQVLKGAIIQYDRNYPKAGADDLWMQYTLSPVYEDDQICGVCVTGQNISNRKNYTRKIEQQNKVFRDISWMQSHLVRAPLARIMGLVSLLDSAQEHAEREEIQEYLKQSANELNDVILKITESTTKSILE</sequence>
<dbReference type="InterPro" id="IPR048437">
    <property type="entry name" value="MASE11"/>
</dbReference>
<dbReference type="InterPro" id="IPR035965">
    <property type="entry name" value="PAS-like_dom_sf"/>
</dbReference>
<dbReference type="InterPro" id="IPR000014">
    <property type="entry name" value="PAS"/>
</dbReference>
<dbReference type="SUPFAM" id="SSF47384">
    <property type="entry name" value="Homodimeric domain of signal transducing histidine kinase"/>
    <property type="match status" value="1"/>
</dbReference>
<dbReference type="InterPro" id="IPR036097">
    <property type="entry name" value="HisK_dim/P_sf"/>
</dbReference>
<dbReference type="Pfam" id="PF13426">
    <property type="entry name" value="PAS_9"/>
    <property type="match status" value="1"/>
</dbReference>
<proteinExistence type="predicted"/>
<feature type="transmembrane region" description="Helical" evidence="1">
    <location>
        <begin position="139"/>
        <end position="158"/>
    </location>
</feature>
<keyword evidence="1" id="KW-0472">Membrane</keyword>
<dbReference type="Pfam" id="PF13188">
    <property type="entry name" value="PAS_8"/>
    <property type="match status" value="1"/>
</dbReference>
<feature type="domain" description="PAS" evidence="2">
    <location>
        <begin position="206"/>
        <end position="251"/>
    </location>
</feature>
<dbReference type="Gene3D" id="3.30.450.20">
    <property type="entry name" value="PAS domain"/>
    <property type="match status" value="2"/>
</dbReference>
<evidence type="ECO:0000259" key="2">
    <source>
        <dbReference type="PROSITE" id="PS50112"/>
    </source>
</evidence>
<dbReference type="OrthoDB" id="6231665at2"/>
<dbReference type="EMBL" id="QWDE01000002">
    <property type="protein sequence ID" value="RFZ83263.1"/>
    <property type="molecule type" value="Genomic_DNA"/>
</dbReference>
<dbReference type="SMART" id="SM00091">
    <property type="entry name" value="PAS"/>
    <property type="match status" value="2"/>
</dbReference>
<reference evidence="3 4" key="1">
    <citation type="submission" date="2018-08" db="EMBL/GenBank/DDBJ databases">
        <title>Mucilaginibacter terrae sp. nov., isolated from manganese diggings.</title>
        <authorList>
            <person name="Huang Y."/>
            <person name="Zhou Z."/>
        </authorList>
    </citation>
    <scope>NUCLEOTIDE SEQUENCE [LARGE SCALE GENOMIC DNA]</scope>
    <source>
        <strain evidence="3 4">ZH6</strain>
    </source>
</reference>
<dbReference type="Proteomes" id="UP000260823">
    <property type="component" value="Unassembled WGS sequence"/>
</dbReference>
<dbReference type="CDD" id="cd00130">
    <property type="entry name" value="PAS"/>
    <property type="match status" value="1"/>
</dbReference>
<keyword evidence="1" id="KW-0812">Transmembrane</keyword>
<name>A0A3E2NQL2_9SPHI</name>
<dbReference type="InterPro" id="IPR052155">
    <property type="entry name" value="Biofilm_reg_signaling"/>
</dbReference>
<keyword evidence="1" id="KW-1133">Transmembrane helix</keyword>
<dbReference type="PANTHER" id="PTHR44757:SF2">
    <property type="entry name" value="BIOFILM ARCHITECTURE MAINTENANCE PROTEIN MBAA"/>
    <property type="match status" value="1"/>
</dbReference>
<dbReference type="RefSeq" id="WP_117383738.1">
    <property type="nucleotide sequence ID" value="NZ_QWDE01000002.1"/>
</dbReference>
<feature type="transmembrane region" description="Helical" evidence="1">
    <location>
        <begin position="92"/>
        <end position="109"/>
    </location>
</feature>
<evidence type="ECO:0000313" key="4">
    <source>
        <dbReference type="Proteomes" id="UP000260823"/>
    </source>
</evidence>
<dbReference type="PROSITE" id="PS50112">
    <property type="entry name" value="PAS"/>
    <property type="match status" value="1"/>
</dbReference>
<accession>A0A3E2NQL2</accession>
<comment type="caution">
    <text evidence="3">The sequence shown here is derived from an EMBL/GenBank/DDBJ whole genome shotgun (WGS) entry which is preliminary data.</text>
</comment>
<organism evidence="3 4">
    <name type="scientific">Mucilaginibacter terrenus</name>
    <dbReference type="NCBI Taxonomy" id="2482727"/>
    <lineage>
        <taxon>Bacteria</taxon>
        <taxon>Pseudomonadati</taxon>
        <taxon>Bacteroidota</taxon>
        <taxon>Sphingobacteriia</taxon>
        <taxon>Sphingobacteriales</taxon>
        <taxon>Sphingobacteriaceae</taxon>
        <taxon>Mucilaginibacter</taxon>
    </lineage>
</organism>
<feature type="transmembrane region" description="Helical" evidence="1">
    <location>
        <begin position="61"/>
        <end position="80"/>
    </location>
</feature>
<dbReference type="Pfam" id="PF20969">
    <property type="entry name" value="MASE11"/>
    <property type="match status" value="1"/>
</dbReference>
<feature type="transmembrane region" description="Helical" evidence="1">
    <location>
        <begin position="34"/>
        <end position="55"/>
    </location>
</feature>
<evidence type="ECO:0000256" key="1">
    <source>
        <dbReference type="SAM" id="Phobius"/>
    </source>
</evidence>
<dbReference type="AlphaFoldDB" id="A0A3E2NQL2"/>
<protein>
    <submittedName>
        <fullName evidence="3">PAS domain S-box protein</fullName>
    </submittedName>
</protein>
<dbReference type="PANTHER" id="PTHR44757">
    <property type="entry name" value="DIGUANYLATE CYCLASE DGCP"/>
    <property type="match status" value="1"/>
</dbReference>